<dbReference type="InParanoid" id="A0A6G9ICM8"/>
<feature type="binding site" evidence="2">
    <location>
        <position position="103"/>
    </location>
    <ligand>
        <name>Fe cation</name>
        <dbReference type="ChEBI" id="CHEBI:24875"/>
    </ligand>
</feature>
<dbReference type="InterPro" id="IPR012093">
    <property type="entry name" value="Pirin"/>
</dbReference>
<dbReference type="CDD" id="cd02910">
    <property type="entry name" value="cupin_Yhhw_N"/>
    <property type="match status" value="1"/>
</dbReference>
<dbReference type="KEGG" id="orb:IPMB12_10010"/>
<protein>
    <submittedName>
        <fullName evidence="6">Pirin family protein</fullName>
    </submittedName>
</protein>
<feature type="domain" description="Quercetin 2,3-dioxygenase C-terminal cupin" evidence="5">
    <location>
        <begin position="146"/>
        <end position="231"/>
    </location>
</feature>
<dbReference type="SUPFAM" id="SSF51182">
    <property type="entry name" value="RmlC-like cupins"/>
    <property type="match status" value="1"/>
</dbReference>
<dbReference type="Pfam" id="PF02678">
    <property type="entry name" value="Pirin"/>
    <property type="match status" value="1"/>
</dbReference>
<evidence type="ECO:0000313" key="7">
    <source>
        <dbReference type="Proteomes" id="UP000501168"/>
    </source>
</evidence>
<dbReference type="InterPro" id="IPR041602">
    <property type="entry name" value="Quercetinase_C"/>
</dbReference>
<feature type="binding site" evidence="2">
    <location>
        <position position="101"/>
    </location>
    <ligand>
        <name>Fe cation</name>
        <dbReference type="ChEBI" id="CHEBI:24875"/>
    </ligand>
</feature>
<dbReference type="InterPro" id="IPR003829">
    <property type="entry name" value="Pirin_N_dom"/>
</dbReference>
<evidence type="ECO:0000313" key="6">
    <source>
        <dbReference type="EMBL" id="QIQ21988.1"/>
    </source>
</evidence>
<evidence type="ECO:0000259" key="5">
    <source>
        <dbReference type="Pfam" id="PF17954"/>
    </source>
</evidence>
<dbReference type="AlphaFoldDB" id="A0A6G9ICM8"/>
<accession>A0A6G9ICM8</accession>
<evidence type="ECO:0000256" key="3">
    <source>
        <dbReference type="RuleBase" id="RU003457"/>
    </source>
</evidence>
<evidence type="ECO:0000259" key="4">
    <source>
        <dbReference type="Pfam" id="PF02678"/>
    </source>
</evidence>
<comment type="cofactor">
    <cofactor evidence="2">
        <name>Fe cation</name>
        <dbReference type="ChEBI" id="CHEBI:24875"/>
    </cofactor>
    <text evidence="2">Binds 1 Fe cation per subunit.</text>
</comment>
<sequence>MIEIRPYAKLGSANHGWLNAKHHFSFANYYDANRIHWGQLRVWNDDTISPHNGFSPHPHEDMEIITYVYQGAITHKDSMGNEGRTEAGDVQIMSAGTGVIHSEYNLEDQETKLFQIWIIPDKKGNKPTWGTRSFPKAERHGQFSVLASGYPEDSSALPIQVNAKVLAITLKAGQSTEYTIESGKKAYLVAAKGRYQVNGHDVNAHDGVAVKDEKNLMIQAVEDSEIVMVEVF</sequence>
<keyword evidence="2" id="KW-0479">Metal-binding</keyword>
<dbReference type="FunCoup" id="A0A6G9ICM8">
    <property type="interactions" value="81"/>
</dbReference>
<proteinExistence type="inferred from homology"/>
<dbReference type="Gene3D" id="2.60.120.10">
    <property type="entry name" value="Jelly Rolls"/>
    <property type="match status" value="2"/>
</dbReference>
<keyword evidence="7" id="KW-1185">Reference proteome</keyword>
<comment type="similarity">
    <text evidence="1 3">Belongs to the pirin family.</text>
</comment>
<dbReference type="EMBL" id="CP050253">
    <property type="protein sequence ID" value="QIQ21988.1"/>
    <property type="molecule type" value="Genomic_DNA"/>
</dbReference>
<evidence type="ECO:0000256" key="2">
    <source>
        <dbReference type="PIRSR" id="PIRSR006232-1"/>
    </source>
</evidence>
<name>A0A6G9ICM8_9GAMM</name>
<evidence type="ECO:0000256" key="1">
    <source>
        <dbReference type="ARBA" id="ARBA00008416"/>
    </source>
</evidence>
<gene>
    <name evidence="6" type="ORF">IPMB12_10010</name>
</gene>
<dbReference type="Pfam" id="PF17954">
    <property type="entry name" value="Pirin_C_2"/>
    <property type="match status" value="1"/>
</dbReference>
<dbReference type="PIRSF" id="PIRSF006232">
    <property type="entry name" value="Pirin"/>
    <property type="match status" value="1"/>
</dbReference>
<feature type="binding site" evidence="2">
    <location>
        <position position="57"/>
    </location>
    <ligand>
        <name>Fe cation</name>
        <dbReference type="ChEBI" id="CHEBI:24875"/>
    </ligand>
</feature>
<organism evidence="6 7">
    <name type="scientific">Zophobihabitans entericus</name>
    <dbReference type="NCBI Taxonomy" id="1635327"/>
    <lineage>
        <taxon>Bacteria</taxon>
        <taxon>Pseudomonadati</taxon>
        <taxon>Pseudomonadota</taxon>
        <taxon>Gammaproteobacteria</taxon>
        <taxon>Orbales</taxon>
        <taxon>Orbaceae</taxon>
        <taxon>Zophobihabitans</taxon>
    </lineage>
</organism>
<dbReference type="PANTHER" id="PTHR43212:SF3">
    <property type="entry name" value="QUERCETIN 2,3-DIOXYGENASE"/>
    <property type="match status" value="1"/>
</dbReference>
<dbReference type="InterPro" id="IPR011051">
    <property type="entry name" value="RmlC_Cupin_sf"/>
</dbReference>
<dbReference type="GO" id="GO:0046872">
    <property type="term" value="F:metal ion binding"/>
    <property type="evidence" value="ECO:0007669"/>
    <property type="project" value="UniProtKB-KW"/>
</dbReference>
<keyword evidence="2" id="KW-0408">Iron</keyword>
<dbReference type="Proteomes" id="UP000501168">
    <property type="component" value="Chromosome"/>
</dbReference>
<feature type="domain" description="Pirin N-terminal" evidence="4">
    <location>
        <begin position="11"/>
        <end position="118"/>
    </location>
</feature>
<dbReference type="RefSeq" id="WP_166917285.1">
    <property type="nucleotide sequence ID" value="NZ_CP050253.1"/>
</dbReference>
<reference evidence="6 7" key="1">
    <citation type="submission" date="2020-03" db="EMBL/GenBank/DDBJ databases">
        <title>Complete genome sequence of Orbus sp. IPMB12 (BCRC 80908).</title>
        <authorList>
            <person name="Lo W.-S."/>
            <person name="Chang T.-H."/>
            <person name="Kuo C.-H."/>
        </authorList>
    </citation>
    <scope>NUCLEOTIDE SEQUENCE [LARGE SCALE GENOMIC DNA]</scope>
    <source>
        <strain evidence="6 7">IPMB12</strain>
    </source>
</reference>
<dbReference type="PANTHER" id="PTHR43212">
    <property type="entry name" value="QUERCETIN 2,3-DIOXYGENASE"/>
    <property type="match status" value="1"/>
</dbReference>
<dbReference type="InterPro" id="IPR014710">
    <property type="entry name" value="RmlC-like_jellyroll"/>
</dbReference>
<feature type="binding site" evidence="2">
    <location>
        <position position="59"/>
    </location>
    <ligand>
        <name>Fe cation</name>
        <dbReference type="ChEBI" id="CHEBI:24875"/>
    </ligand>
</feature>